<name>A0A069SBI5_PHOVU</name>
<accession>A0A069SBI5</accession>
<dbReference type="PATRIC" id="fig|1339352.3.peg.2977"/>
<dbReference type="RefSeq" id="WP_005847597.1">
    <property type="nucleotide sequence ID" value="NZ_JNHM01000065.1"/>
</dbReference>
<dbReference type="Proteomes" id="UP000027661">
    <property type="component" value="Unassembled WGS sequence"/>
</dbReference>
<proteinExistence type="predicted"/>
<gene>
    <name evidence="1" type="ORF">M099_3118</name>
</gene>
<comment type="caution">
    <text evidence="1">The sequence shown here is derived from an EMBL/GenBank/DDBJ whole genome shotgun (WGS) entry which is preliminary data.</text>
</comment>
<dbReference type="AlphaFoldDB" id="A0A069SBI5"/>
<reference evidence="1 2" key="1">
    <citation type="submission" date="2014-04" db="EMBL/GenBank/DDBJ databases">
        <authorList>
            <person name="Sears C."/>
            <person name="Carroll K."/>
            <person name="Sack B.R."/>
            <person name="Qadri F."/>
            <person name="Myers L.L."/>
            <person name="Chung G.-T."/>
            <person name="Escheverria P."/>
            <person name="Fraser C.M."/>
            <person name="Sadzewicz L."/>
            <person name="Shefchek K.A."/>
            <person name="Tallon L."/>
            <person name="Das S.P."/>
            <person name="Daugherty S."/>
            <person name="Mongodin E.F."/>
        </authorList>
    </citation>
    <scope>NUCLEOTIDE SEQUENCE [LARGE SCALE GENOMIC DNA]</scope>
    <source>
        <strain evidence="1 2">3975 RP4</strain>
    </source>
</reference>
<evidence type="ECO:0000313" key="2">
    <source>
        <dbReference type="Proteomes" id="UP000027661"/>
    </source>
</evidence>
<sequence length="95" mass="10892">MRTKTEKAINLFESGCLKEALSIFRTFRIGFTKEERRTLQIASESLAGNENFYQQIGIDTDSMISKSVEIITEKYLSNEKVQCKIGRKACYIITN</sequence>
<protein>
    <submittedName>
        <fullName evidence="1">Uncharacterized protein</fullName>
    </submittedName>
</protein>
<evidence type="ECO:0000313" key="1">
    <source>
        <dbReference type="EMBL" id="KDS50816.1"/>
    </source>
</evidence>
<dbReference type="EMBL" id="JNHM01000065">
    <property type="protein sequence ID" value="KDS50816.1"/>
    <property type="molecule type" value="Genomic_DNA"/>
</dbReference>
<organism evidence="1 2">
    <name type="scientific">Phocaeicola vulgatus str. 3975 RP4</name>
    <dbReference type="NCBI Taxonomy" id="1339352"/>
    <lineage>
        <taxon>Bacteria</taxon>
        <taxon>Pseudomonadati</taxon>
        <taxon>Bacteroidota</taxon>
        <taxon>Bacteroidia</taxon>
        <taxon>Bacteroidales</taxon>
        <taxon>Bacteroidaceae</taxon>
        <taxon>Phocaeicola</taxon>
    </lineage>
</organism>